<organism evidence="1 2">
    <name type="scientific">Rhodophyticola porphyridii</name>
    <dbReference type="NCBI Taxonomy" id="1852017"/>
    <lineage>
        <taxon>Bacteria</taxon>
        <taxon>Pseudomonadati</taxon>
        <taxon>Pseudomonadota</taxon>
        <taxon>Alphaproteobacteria</taxon>
        <taxon>Rhodobacterales</taxon>
        <taxon>Roseobacteraceae</taxon>
        <taxon>Rhodophyticola</taxon>
    </lineage>
</organism>
<reference evidence="1 2" key="1">
    <citation type="submission" date="2018-10" db="EMBL/GenBank/DDBJ databases">
        <authorList>
            <person name="Jung H.S."/>
            <person name="Jeon C.O."/>
        </authorList>
    </citation>
    <scope>NUCLEOTIDE SEQUENCE [LARGE SCALE GENOMIC DNA]</scope>
    <source>
        <strain evidence="1 2">MA-7-27</strain>
    </source>
</reference>
<dbReference type="EMBL" id="RCNT01000010">
    <property type="protein sequence ID" value="RMA40894.1"/>
    <property type="molecule type" value="Genomic_DNA"/>
</dbReference>
<comment type="caution">
    <text evidence="1">The sequence shown here is derived from an EMBL/GenBank/DDBJ whole genome shotgun (WGS) entry which is preliminary data.</text>
</comment>
<dbReference type="OrthoDB" id="8662245at2"/>
<dbReference type="Pfam" id="PF20288">
    <property type="entry name" value="MC2"/>
    <property type="match status" value="1"/>
</dbReference>
<dbReference type="RefSeq" id="WP_121899303.1">
    <property type="nucleotide sequence ID" value="NZ_RCNT01000010.1"/>
</dbReference>
<protein>
    <submittedName>
        <fullName evidence="1">Threonine transporter</fullName>
    </submittedName>
</protein>
<dbReference type="Proteomes" id="UP000281343">
    <property type="component" value="Unassembled WGS sequence"/>
</dbReference>
<sequence>MEKVDRLSPDLPFNGPLETGIRAVLNLYACFPKALDIQRLTALDYLIVRTSVLDGPPDLHPATPIVSPITQVRRKSVHAALRLMISRELVQQVATESGIFYRAGESSKFFVDALQSSYIRQLMNRASWLAKYSDQLDDQEFDKQMDQLLENWVSEFQDESGAAGSV</sequence>
<name>A0A3L9XWA7_9RHOB</name>
<proteinExistence type="predicted"/>
<keyword evidence="2" id="KW-1185">Reference proteome</keyword>
<dbReference type="AlphaFoldDB" id="A0A3L9XWA7"/>
<accession>A0A3L9XWA7</accession>
<evidence type="ECO:0000313" key="1">
    <source>
        <dbReference type="EMBL" id="RMA40894.1"/>
    </source>
</evidence>
<dbReference type="InterPro" id="IPR046904">
    <property type="entry name" value="ABC-3C_MC2"/>
</dbReference>
<evidence type="ECO:0000313" key="2">
    <source>
        <dbReference type="Proteomes" id="UP000281343"/>
    </source>
</evidence>
<gene>
    <name evidence="1" type="ORF">D9R08_17180</name>
</gene>